<keyword evidence="1" id="KW-0732">Signal</keyword>
<dbReference type="Proteomes" id="UP000773469">
    <property type="component" value="Unassembled WGS sequence"/>
</dbReference>
<comment type="caution">
    <text evidence="2">The sequence shown here is derived from an EMBL/GenBank/DDBJ whole genome shotgun (WGS) entry which is preliminary data.</text>
</comment>
<evidence type="ECO:0000313" key="3">
    <source>
        <dbReference type="Proteomes" id="UP000773469"/>
    </source>
</evidence>
<evidence type="ECO:0000313" key="2">
    <source>
        <dbReference type="EMBL" id="GIU40193.1"/>
    </source>
</evidence>
<proteinExistence type="predicted"/>
<accession>A0ABQ4NYW2</accession>
<organism evidence="2 3">
    <name type="scientific">Shewanella colwelliana</name>
    <name type="common">Alteromonas colwelliana</name>
    <dbReference type="NCBI Taxonomy" id="23"/>
    <lineage>
        <taxon>Bacteria</taxon>
        <taxon>Pseudomonadati</taxon>
        <taxon>Pseudomonadota</taxon>
        <taxon>Gammaproteobacteria</taxon>
        <taxon>Alteromonadales</taxon>
        <taxon>Shewanellaceae</taxon>
        <taxon>Shewanella</taxon>
    </lineage>
</organism>
<evidence type="ECO:0008006" key="4">
    <source>
        <dbReference type="Google" id="ProtNLM"/>
    </source>
</evidence>
<reference evidence="2 3" key="1">
    <citation type="submission" date="2021-05" db="EMBL/GenBank/DDBJ databases">
        <title>Molecular characterization for Shewanella algae harboring chromosomal blaOXA-55-like strains isolated from clinical and environment sample.</title>
        <authorList>
            <person name="Ohama Y."/>
            <person name="Aoki K."/>
            <person name="Harada S."/>
            <person name="Moriya K."/>
            <person name="Ishii Y."/>
            <person name="Tateda K."/>
        </authorList>
    </citation>
    <scope>NUCLEOTIDE SEQUENCE [LARGE SCALE GENOMIC DNA]</scope>
    <source>
        <strain evidence="2 3">MBTL60-118</strain>
    </source>
</reference>
<keyword evidence="3" id="KW-1185">Reference proteome</keyword>
<dbReference type="EMBL" id="BPEU01000011">
    <property type="protein sequence ID" value="GIU40193.1"/>
    <property type="molecule type" value="Genomic_DNA"/>
</dbReference>
<name>A0ABQ4NYW2_SHECO</name>
<evidence type="ECO:0000256" key="1">
    <source>
        <dbReference type="SAM" id="SignalP"/>
    </source>
</evidence>
<sequence length="207" mass="22024">MKTVAGLGLLLSAVSLSAVADSSVTLNDTLDYNGQAIVLDMEVGTAQLIATDESEVRIEVVVKPSDSNWFGFWSNSDISSVALAINENQDKIVIKLSEQDDLSQEWRVYLPRDAAIAVEAGVGEVVVDGFVNNIDVDLGVGRAEVAHQGHYGDVSLESGVGEVSISKNGQHQAIKRSLVSASYHSKDGASKQHLYVNVGVGEIDINN</sequence>
<feature type="signal peptide" evidence="1">
    <location>
        <begin position="1"/>
        <end position="20"/>
    </location>
</feature>
<feature type="chain" id="PRO_5046023801" description="Adhesin domain-containing protein" evidence="1">
    <location>
        <begin position="21"/>
        <end position="207"/>
    </location>
</feature>
<protein>
    <recommendedName>
        <fullName evidence="4">Adhesin domain-containing protein</fullName>
    </recommendedName>
</protein>
<gene>
    <name evidence="2" type="ORF">TUM3794_17460</name>
</gene>